<dbReference type="GO" id="GO:0031901">
    <property type="term" value="C:early endosome membrane"/>
    <property type="evidence" value="ECO:0007669"/>
    <property type="project" value="UniProtKB-SubCell"/>
</dbReference>
<dbReference type="SUPFAM" id="SSF48371">
    <property type="entry name" value="ARM repeat"/>
    <property type="match status" value="1"/>
</dbReference>
<evidence type="ECO:0000256" key="6">
    <source>
        <dbReference type="ARBA" id="ARBA00022927"/>
    </source>
</evidence>
<dbReference type="SUPFAM" id="SSF57850">
    <property type="entry name" value="RING/U-box"/>
    <property type="match status" value="1"/>
</dbReference>
<name>A0AAU9WUW2_9CNID</name>
<dbReference type="GO" id="GO:0016236">
    <property type="term" value="P:macroautophagy"/>
    <property type="evidence" value="ECO:0007669"/>
    <property type="project" value="TreeGrafter"/>
</dbReference>
<comment type="similarity">
    <text evidence="2 8">Belongs to the VPS41 family.</text>
</comment>
<dbReference type="GO" id="GO:0034058">
    <property type="term" value="P:endosomal vesicle fusion"/>
    <property type="evidence" value="ECO:0007669"/>
    <property type="project" value="UniProtKB-UniRule"/>
</dbReference>
<evidence type="ECO:0000313" key="11">
    <source>
        <dbReference type="EMBL" id="CAH3126703.1"/>
    </source>
</evidence>
<reference evidence="11 12" key="1">
    <citation type="submission" date="2022-05" db="EMBL/GenBank/DDBJ databases">
        <authorList>
            <consortium name="Genoscope - CEA"/>
            <person name="William W."/>
        </authorList>
    </citation>
    <scope>NUCLEOTIDE SEQUENCE [LARGE SCALE GENOMIC DNA]</scope>
</reference>
<dbReference type="GO" id="GO:0030136">
    <property type="term" value="C:clathrin-coated vesicle"/>
    <property type="evidence" value="ECO:0007669"/>
    <property type="project" value="UniProtKB-SubCell"/>
</dbReference>
<sequence>MNTILNGEECASCMAVHTKFLALGTHYGVVHILDHQGNPSSSKKYPSHTTAINQISIDQSGDYVASCSDDGRVVINGLYSSENNVQASFDTPVKSVALDPEFSKKRTKMYVTGGTKLILTERGWFRNKSSILHEGEGNIRTIKWRASLIAWADDTEVKVFDMNSHRVITHIKRETRNYRPELYRCCLCWRDDVTLLIGWADMVQICVVKERLVPRSDLPPLVVEIVARFKTDYYISGIAYLKDDLVILSYMTNIEEGTQKKGEQLVAHRPQLRILTPQGCNEPEELSADALSVRGFEHYRCDDYHLENVVEENLFYIVSPKDLVLAKPRNIDDHIKWLMDHGKYEEALSVSETNSKEVKKHNHQDIGRAFLKSLMEEGKYETAARLCIKVLSDDKKLWEDEVYKFARKHQLEAIAPYIPTKAVKLSSAIYEMVLYDFLKKDVKKFQALIKEWPADLYGVQPIISAVQDKLDKDPKNRVLLETLGELYTRLKRYDKGLAIYLKLGHSDVFNLIHQHNLFNSIQDKIIMLMEFDKEKAVKMLIDNTDKVPVEEVVRQLNRRSELLHVYLDSLFVKDPQAGMDYHELQIPLYAEFERSKLLTFLRNSNYYPLQKALNECEQRRLVPEMVFLLSRMGNNKQALQLIIQEENDVEKAIEFAKEQDDEDLWDDLINYSLDKPEFITGLLHNIGTHVDPIKLIKRIPEGMKIPGLRDSLVKILQDFNLQISLREGCKKILVKDSVSLLQRLSKVQQRGVSVDDETKCPVCQGAVIAEDTKRTSHVVVFFCKHVYHEDCLPARDVGPFCQICTAHSQVKRLRSRHVQRNEARP</sequence>
<dbReference type="InterPro" id="IPR057779">
    <property type="entry name" value="Znf_RING_Vps41"/>
</dbReference>
<dbReference type="SUPFAM" id="SSF50978">
    <property type="entry name" value="WD40 repeat-like"/>
    <property type="match status" value="1"/>
</dbReference>
<dbReference type="GO" id="GO:0031902">
    <property type="term" value="C:late endosome membrane"/>
    <property type="evidence" value="ECO:0007669"/>
    <property type="project" value="UniProtKB-SubCell"/>
</dbReference>
<dbReference type="GO" id="GO:0008270">
    <property type="term" value="F:zinc ion binding"/>
    <property type="evidence" value="ECO:0007669"/>
    <property type="project" value="UniProtKB-KW"/>
</dbReference>
<dbReference type="FunFam" id="1.25.40.10:FF:001057">
    <property type="entry name" value="Vacuolar protein sorting-associated protein 41 homolog"/>
    <property type="match status" value="1"/>
</dbReference>
<dbReference type="InterPro" id="IPR057780">
    <property type="entry name" value="Beta-prop_Vps41"/>
</dbReference>
<dbReference type="InterPro" id="IPR036322">
    <property type="entry name" value="WD40_repeat_dom_sf"/>
</dbReference>
<dbReference type="PIRSF" id="PIRSF028921">
    <property type="entry name" value="VPS41"/>
    <property type="match status" value="1"/>
</dbReference>
<accession>A0AAU9WUW2</accession>
<dbReference type="Pfam" id="PF23556">
    <property type="entry name" value="TPR_Vps41"/>
    <property type="match status" value="1"/>
</dbReference>
<dbReference type="InterPro" id="IPR001841">
    <property type="entry name" value="Znf_RING"/>
</dbReference>
<dbReference type="Pfam" id="PF23555">
    <property type="entry name" value="zf-RING_Vps41"/>
    <property type="match status" value="1"/>
</dbReference>
<evidence type="ECO:0000256" key="4">
    <source>
        <dbReference type="ARBA" id="ARBA00022771"/>
    </source>
</evidence>
<protein>
    <recommendedName>
        <fullName evidence="7 8">Vacuolar protein sorting-associated protein 41 homolog</fullName>
    </recommendedName>
</protein>
<keyword evidence="6 8" id="KW-0653">Protein transport</keyword>
<dbReference type="PANTHER" id="PTHR12616">
    <property type="entry name" value="VACUOLAR PROTEIN SORTING VPS41"/>
    <property type="match status" value="1"/>
</dbReference>
<dbReference type="GO" id="GO:0005765">
    <property type="term" value="C:lysosomal membrane"/>
    <property type="evidence" value="ECO:0007669"/>
    <property type="project" value="UniProtKB-SubCell"/>
</dbReference>
<dbReference type="GO" id="GO:0006623">
    <property type="term" value="P:protein targeting to vacuole"/>
    <property type="evidence" value="ECO:0007669"/>
    <property type="project" value="InterPro"/>
</dbReference>
<comment type="subcellular location">
    <subcellularLocation>
        <location evidence="8">Endosome membrane</location>
        <topology evidence="8">Peripheral membrane protein</topology>
    </subcellularLocation>
    <subcellularLocation>
        <location evidence="8">Late endosome membrane</location>
        <topology evidence="8">Peripheral membrane protein</topology>
    </subcellularLocation>
    <subcellularLocation>
        <location evidence="8">Early endosome membrane</location>
        <topology evidence="8">Peripheral membrane protein</topology>
    </subcellularLocation>
    <subcellularLocation>
        <location evidence="8">Lysosome membrane</location>
        <topology evidence="8">Peripheral membrane protein</topology>
    </subcellularLocation>
    <subcellularLocation>
        <location evidence="8">Golgi apparatus</location>
        <location evidence="8">trans-Golgi network</location>
    </subcellularLocation>
    <subcellularLocation>
        <location evidence="8">Cytoplasmic vesicle</location>
        <location evidence="8">Clathrin-coated vesicle</location>
    </subcellularLocation>
    <subcellularLocation>
        <location evidence="1">Late endosome</location>
    </subcellularLocation>
</comment>
<dbReference type="Gene3D" id="1.25.40.10">
    <property type="entry name" value="Tetratricopeptide repeat domain"/>
    <property type="match status" value="1"/>
</dbReference>
<gene>
    <name evidence="11" type="ORF">PMEA_00012692</name>
</gene>
<evidence type="ECO:0000256" key="8">
    <source>
        <dbReference type="PIRNR" id="PIRNR028921"/>
    </source>
</evidence>
<keyword evidence="4" id="KW-0863">Zinc-finger</keyword>
<evidence type="ECO:0000313" key="12">
    <source>
        <dbReference type="Proteomes" id="UP001159428"/>
    </source>
</evidence>
<dbReference type="GO" id="GO:0030897">
    <property type="term" value="C:HOPS complex"/>
    <property type="evidence" value="ECO:0007669"/>
    <property type="project" value="UniProtKB-UniRule"/>
</dbReference>
<keyword evidence="5" id="KW-0862">Zinc</keyword>
<organism evidence="11 12">
    <name type="scientific">Pocillopora meandrina</name>
    <dbReference type="NCBI Taxonomy" id="46732"/>
    <lineage>
        <taxon>Eukaryota</taxon>
        <taxon>Metazoa</taxon>
        <taxon>Cnidaria</taxon>
        <taxon>Anthozoa</taxon>
        <taxon>Hexacorallia</taxon>
        <taxon>Scleractinia</taxon>
        <taxon>Astrocoeniina</taxon>
        <taxon>Pocilloporidae</taxon>
        <taxon>Pocillopora</taxon>
    </lineage>
</organism>
<evidence type="ECO:0000256" key="7">
    <source>
        <dbReference type="ARBA" id="ARBA00029538"/>
    </source>
</evidence>
<dbReference type="AlphaFoldDB" id="A0AAU9WUW2"/>
<dbReference type="GO" id="GO:0005794">
    <property type="term" value="C:Golgi apparatus"/>
    <property type="evidence" value="ECO:0007669"/>
    <property type="project" value="UniProtKB-SubCell"/>
</dbReference>
<evidence type="ECO:0000256" key="3">
    <source>
        <dbReference type="ARBA" id="ARBA00022448"/>
    </source>
</evidence>
<keyword evidence="8" id="KW-0458">Lysosome</keyword>
<proteinExistence type="inferred from homology"/>
<dbReference type="Gene3D" id="2.130.10.10">
    <property type="entry name" value="YVTN repeat-like/Quinoprotein amine dehydrogenase"/>
    <property type="match status" value="1"/>
</dbReference>
<feature type="repeat" description="CHCR" evidence="9">
    <location>
        <begin position="537"/>
        <end position="681"/>
    </location>
</feature>
<keyword evidence="4" id="KW-0479">Metal-binding</keyword>
<dbReference type="InterPro" id="IPR016902">
    <property type="entry name" value="Vps41"/>
</dbReference>
<comment type="function">
    <text evidence="8">Plays a role in vesicle-mediated protein trafficking to lysosomal compartments including the endocytic membrane transport pathways.</text>
</comment>
<keyword evidence="8" id="KW-0968">Cytoplasmic vesicle</keyword>
<keyword evidence="8" id="KW-0333">Golgi apparatus</keyword>
<dbReference type="InterPro" id="IPR045111">
    <property type="entry name" value="Vps41/Vps8"/>
</dbReference>
<keyword evidence="8" id="KW-0967">Endosome</keyword>
<comment type="caution">
    <text evidence="11">The sequence shown here is derived from an EMBL/GenBank/DDBJ whole genome shotgun (WGS) entry which is preliminary data.</text>
</comment>
<evidence type="ECO:0000256" key="2">
    <source>
        <dbReference type="ARBA" id="ARBA00009582"/>
    </source>
</evidence>
<keyword evidence="12" id="KW-1185">Reference proteome</keyword>
<dbReference type="InterPro" id="IPR015943">
    <property type="entry name" value="WD40/YVTN_repeat-like_dom_sf"/>
</dbReference>
<keyword evidence="3 8" id="KW-0813">Transport</keyword>
<dbReference type="Proteomes" id="UP001159428">
    <property type="component" value="Unassembled WGS sequence"/>
</dbReference>
<dbReference type="InterPro" id="IPR011990">
    <property type="entry name" value="TPR-like_helical_dom_sf"/>
</dbReference>
<dbReference type="SMART" id="SM00299">
    <property type="entry name" value="CLH"/>
    <property type="match status" value="1"/>
</dbReference>
<evidence type="ECO:0000256" key="1">
    <source>
        <dbReference type="ARBA" id="ARBA00004603"/>
    </source>
</evidence>
<dbReference type="FunFam" id="2.130.10.10:FF:000932">
    <property type="entry name" value="Related to Vacuolar assembly protein VPS41"/>
    <property type="match status" value="1"/>
</dbReference>
<evidence type="ECO:0000256" key="5">
    <source>
        <dbReference type="ARBA" id="ARBA00022833"/>
    </source>
</evidence>
<dbReference type="SMART" id="SM00184">
    <property type="entry name" value="RING"/>
    <property type="match status" value="1"/>
</dbReference>
<dbReference type="InterPro" id="IPR016024">
    <property type="entry name" value="ARM-type_fold"/>
</dbReference>
<dbReference type="EMBL" id="CALNXJ010000022">
    <property type="protein sequence ID" value="CAH3126703.1"/>
    <property type="molecule type" value="Genomic_DNA"/>
</dbReference>
<feature type="domain" description="RING-type" evidence="10">
    <location>
        <begin position="760"/>
        <end position="804"/>
    </location>
</feature>
<dbReference type="InterPro" id="IPR000547">
    <property type="entry name" value="Clathrin_H-chain/VPS_repeat"/>
</dbReference>
<evidence type="ECO:0000259" key="10">
    <source>
        <dbReference type="SMART" id="SM00184"/>
    </source>
</evidence>
<dbReference type="PROSITE" id="PS50236">
    <property type="entry name" value="CHCR"/>
    <property type="match status" value="1"/>
</dbReference>
<dbReference type="PANTHER" id="PTHR12616:SF1">
    <property type="entry name" value="VACUOLAR PROTEIN SORTING-ASSOCIATED PROTEIN 41 HOMOLOG"/>
    <property type="match status" value="1"/>
</dbReference>
<dbReference type="Pfam" id="PF23411">
    <property type="entry name" value="Beta-prop_Vps41"/>
    <property type="match status" value="1"/>
</dbReference>
<evidence type="ECO:0000256" key="9">
    <source>
        <dbReference type="PROSITE-ProRule" id="PRU01006"/>
    </source>
</evidence>
<dbReference type="GO" id="GO:0009267">
    <property type="term" value="P:cellular response to starvation"/>
    <property type="evidence" value="ECO:0007669"/>
    <property type="project" value="TreeGrafter"/>
</dbReference>